<dbReference type="Pfam" id="PF14526">
    <property type="entry name" value="Cass2"/>
    <property type="match status" value="1"/>
</dbReference>
<comment type="caution">
    <text evidence="2">The sequence shown here is derived from an EMBL/GenBank/DDBJ whole genome shotgun (WGS) entry which is preliminary data.</text>
</comment>
<sequence length="165" mass="18954">MNESKEEPSMPVLVTQEAIGVEGMFVRTSNCAERDVNTQKIAPLWQGFMQRSEVQSNTRSPIYGCYFDYESDVNGEFNVLLGLMEEQVEPTKSELTKLNLAAGEYLRFRAKGEMPEVVIKLWGEVWQYFNADNCPYSRRYLTDYECYTATDGVDIYIGVNRKLVV</sequence>
<gene>
    <name evidence="2" type="ORF">K0625_01580</name>
</gene>
<dbReference type="InterPro" id="IPR010499">
    <property type="entry name" value="AraC_E-bd"/>
</dbReference>
<protein>
    <submittedName>
        <fullName evidence="2">GyrI-like domain-containing protein</fullName>
    </submittedName>
</protein>
<dbReference type="PANTHER" id="PTHR36444:SF2">
    <property type="entry name" value="TRANSCRIPTIONAL REGULATOR PROTEIN YOBU-RELATED"/>
    <property type="match status" value="1"/>
</dbReference>
<dbReference type="Proteomes" id="UP001195963">
    <property type="component" value="Unassembled WGS sequence"/>
</dbReference>
<dbReference type="InterPro" id="IPR053182">
    <property type="entry name" value="YobU-like_regulator"/>
</dbReference>
<accession>A0ABS7DYA7</accession>
<dbReference type="SUPFAM" id="SSF55136">
    <property type="entry name" value="Probable bacterial effector-binding domain"/>
    <property type="match status" value="1"/>
</dbReference>
<keyword evidence="3" id="KW-1185">Reference proteome</keyword>
<dbReference type="EMBL" id="JAHZST010000001">
    <property type="protein sequence ID" value="MBW8182342.1"/>
    <property type="molecule type" value="Genomic_DNA"/>
</dbReference>
<evidence type="ECO:0000259" key="1">
    <source>
        <dbReference type="SMART" id="SM00871"/>
    </source>
</evidence>
<proteinExistence type="predicted"/>
<feature type="domain" description="AraC effector-binding" evidence="1">
    <location>
        <begin position="10"/>
        <end position="160"/>
    </location>
</feature>
<dbReference type="RefSeq" id="WP_220108046.1">
    <property type="nucleotide sequence ID" value="NZ_JAHZST010000001.1"/>
</dbReference>
<dbReference type="PANTHER" id="PTHR36444">
    <property type="entry name" value="TRANSCRIPTIONAL REGULATOR PROTEIN YOBU-RELATED"/>
    <property type="match status" value="1"/>
</dbReference>
<evidence type="ECO:0000313" key="3">
    <source>
        <dbReference type="Proteomes" id="UP001195963"/>
    </source>
</evidence>
<organism evidence="2 3">
    <name type="scientific">Shewanella nanhaiensis</name>
    <dbReference type="NCBI Taxonomy" id="2864872"/>
    <lineage>
        <taxon>Bacteria</taxon>
        <taxon>Pseudomonadati</taxon>
        <taxon>Pseudomonadota</taxon>
        <taxon>Gammaproteobacteria</taxon>
        <taxon>Alteromonadales</taxon>
        <taxon>Shewanellaceae</taxon>
        <taxon>Shewanella</taxon>
    </lineage>
</organism>
<dbReference type="Gene3D" id="3.20.80.10">
    <property type="entry name" value="Regulatory factor, effector binding domain"/>
    <property type="match status" value="1"/>
</dbReference>
<reference evidence="2 3" key="1">
    <citation type="submission" date="2021-07" db="EMBL/GenBank/DDBJ databases">
        <title>Shewanella sp. nov, isolated from SCS.</title>
        <authorList>
            <person name="Cao W.R."/>
        </authorList>
    </citation>
    <scope>NUCLEOTIDE SEQUENCE [LARGE SCALE GENOMIC DNA]</scope>
    <source>
        <strain evidence="2 3">NR704-98</strain>
    </source>
</reference>
<dbReference type="SMART" id="SM00871">
    <property type="entry name" value="AraC_E_bind"/>
    <property type="match status" value="1"/>
</dbReference>
<evidence type="ECO:0000313" key="2">
    <source>
        <dbReference type="EMBL" id="MBW8182342.1"/>
    </source>
</evidence>
<name>A0ABS7DYA7_9GAMM</name>
<dbReference type="InterPro" id="IPR029441">
    <property type="entry name" value="Cass2"/>
</dbReference>
<dbReference type="InterPro" id="IPR011256">
    <property type="entry name" value="Reg_factor_effector_dom_sf"/>
</dbReference>